<feature type="domain" description="HTH cro/C1-type" evidence="2">
    <location>
        <begin position="11"/>
        <end position="65"/>
    </location>
</feature>
<dbReference type="GO" id="GO:0005829">
    <property type="term" value="C:cytosol"/>
    <property type="evidence" value="ECO:0007669"/>
    <property type="project" value="TreeGrafter"/>
</dbReference>
<dbReference type="InterPro" id="IPR010982">
    <property type="entry name" value="Lambda_DNA-bd_dom_sf"/>
</dbReference>
<name>A0A1U7PLZ7_9BACI</name>
<dbReference type="PANTHER" id="PTHR46797">
    <property type="entry name" value="HTH-TYPE TRANSCRIPTIONAL REGULATOR"/>
    <property type="match status" value="1"/>
</dbReference>
<dbReference type="Pfam" id="PF13560">
    <property type="entry name" value="HTH_31"/>
    <property type="match status" value="1"/>
</dbReference>
<dbReference type="PROSITE" id="PS50943">
    <property type="entry name" value="HTH_CROC1"/>
    <property type="match status" value="1"/>
</dbReference>
<dbReference type="EMBL" id="FTPL01000003">
    <property type="protein sequence ID" value="SIT88856.1"/>
    <property type="molecule type" value="Genomic_DNA"/>
</dbReference>
<dbReference type="CDD" id="cd00093">
    <property type="entry name" value="HTH_XRE"/>
    <property type="match status" value="1"/>
</dbReference>
<dbReference type="AlphaFoldDB" id="A0A1U7PLZ7"/>
<dbReference type="InterPro" id="IPR001387">
    <property type="entry name" value="Cro/C1-type_HTH"/>
</dbReference>
<sequence>MTEPLLFGDRLKALRLHHEYSPDELAERIGVAKSLIWSFEIGKKQPTYPQLILLADTFGVSTDFLLDRDNAPIDFRDSADSLMSRYDFSLDGVPLSKDELLEVRTWIREKRVKETPEAGVT</sequence>
<dbReference type="Gene3D" id="1.10.260.40">
    <property type="entry name" value="lambda repressor-like DNA-binding domains"/>
    <property type="match status" value="1"/>
</dbReference>
<evidence type="ECO:0000313" key="4">
    <source>
        <dbReference type="Proteomes" id="UP000187550"/>
    </source>
</evidence>
<dbReference type="STRING" id="550447.SAMN05428946_2335"/>
<dbReference type="RefSeq" id="WP_076759062.1">
    <property type="nucleotide sequence ID" value="NZ_FTPL01000003.1"/>
</dbReference>
<dbReference type="GO" id="GO:0003700">
    <property type="term" value="F:DNA-binding transcription factor activity"/>
    <property type="evidence" value="ECO:0007669"/>
    <property type="project" value="TreeGrafter"/>
</dbReference>
<organism evidence="3 4">
    <name type="scientific">Edaphobacillus lindanitolerans</name>
    <dbReference type="NCBI Taxonomy" id="550447"/>
    <lineage>
        <taxon>Bacteria</taxon>
        <taxon>Bacillati</taxon>
        <taxon>Bacillota</taxon>
        <taxon>Bacilli</taxon>
        <taxon>Bacillales</taxon>
        <taxon>Bacillaceae</taxon>
        <taxon>Edaphobacillus</taxon>
    </lineage>
</organism>
<keyword evidence="4" id="KW-1185">Reference proteome</keyword>
<evidence type="ECO:0000259" key="2">
    <source>
        <dbReference type="PROSITE" id="PS50943"/>
    </source>
</evidence>
<gene>
    <name evidence="3" type="ORF">SAMN05428946_2335</name>
</gene>
<accession>A0A1U7PLZ7</accession>
<dbReference type="PANTHER" id="PTHR46797:SF1">
    <property type="entry name" value="METHYLPHOSPHONATE SYNTHASE"/>
    <property type="match status" value="1"/>
</dbReference>
<dbReference type="SUPFAM" id="SSF47413">
    <property type="entry name" value="lambda repressor-like DNA-binding domains"/>
    <property type="match status" value="1"/>
</dbReference>
<reference evidence="4" key="1">
    <citation type="submission" date="2017-01" db="EMBL/GenBank/DDBJ databases">
        <authorList>
            <person name="Varghese N."/>
            <person name="Submissions S."/>
        </authorList>
    </citation>
    <scope>NUCLEOTIDE SEQUENCE [LARGE SCALE GENOMIC DNA]</scope>
    <source>
        <strain evidence="4">MNA4</strain>
    </source>
</reference>
<dbReference type="SMART" id="SM00530">
    <property type="entry name" value="HTH_XRE"/>
    <property type="match status" value="1"/>
</dbReference>
<dbReference type="Proteomes" id="UP000187550">
    <property type="component" value="Unassembled WGS sequence"/>
</dbReference>
<evidence type="ECO:0000256" key="1">
    <source>
        <dbReference type="ARBA" id="ARBA00023125"/>
    </source>
</evidence>
<evidence type="ECO:0000313" key="3">
    <source>
        <dbReference type="EMBL" id="SIT88856.1"/>
    </source>
</evidence>
<protein>
    <submittedName>
        <fullName evidence="3">Helix-turn-helix</fullName>
    </submittedName>
</protein>
<proteinExistence type="predicted"/>
<dbReference type="GO" id="GO:0003677">
    <property type="term" value="F:DNA binding"/>
    <property type="evidence" value="ECO:0007669"/>
    <property type="project" value="UniProtKB-KW"/>
</dbReference>
<keyword evidence="1" id="KW-0238">DNA-binding</keyword>
<dbReference type="InterPro" id="IPR050807">
    <property type="entry name" value="TransReg_Diox_bact_type"/>
</dbReference>
<dbReference type="OrthoDB" id="8115576at2"/>